<feature type="domain" description="Rieske" evidence="5">
    <location>
        <begin position="453"/>
        <end position="536"/>
    </location>
</feature>
<dbReference type="GeneID" id="80910044"/>
<dbReference type="GO" id="GO:0046872">
    <property type="term" value="F:metal ion binding"/>
    <property type="evidence" value="ECO:0007669"/>
    <property type="project" value="UniProtKB-KW"/>
</dbReference>
<dbReference type="InterPro" id="IPR036922">
    <property type="entry name" value="Rieske_2Fe-2S_sf"/>
</dbReference>
<dbReference type="InterPro" id="IPR006076">
    <property type="entry name" value="FAD-dep_OxRdtase"/>
</dbReference>
<dbReference type="Pfam" id="PF01266">
    <property type="entry name" value="DAO"/>
    <property type="match status" value="1"/>
</dbReference>
<evidence type="ECO:0000313" key="6">
    <source>
        <dbReference type="EMBL" id="KAJ4351175.1"/>
    </source>
</evidence>
<dbReference type="SUPFAM" id="SSF50022">
    <property type="entry name" value="ISP domain"/>
    <property type="match status" value="1"/>
</dbReference>
<protein>
    <recommendedName>
        <fullName evidence="5">Rieske domain-containing protein</fullName>
    </recommendedName>
</protein>
<dbReference type="InterPro" id="IPR017941">
    <property type="entry name" value="Rieske_2Fe-2S"/>
</dbReference>
<dbReference type="PROSITE" id="PS51296">
    <property type="entry name" value="RIESKE"/>
    <property type="match status" value="1"/>
</dbReference>
<proteinExistence type="predicted"/>
<evidence type="ECO:0000256" key="2">
    <source>
        <dbReference type="ARBA" id="ARBA00022723"/>
    </source>
</evidence>
<dbReference type="AlphaFoldDB" id="A0A9W9C9B0"/>
<gene>
    <name evidence="6" type="ORF">N0V89_006514</name>
</gene>
<keyword evidence="1" id="KW-0001">2Fe-2S</keyword>
<dbReference type="InterPro" id="IPR038010">
    <property type="entry name" value="YhfW_C"/>
</dbReference>
<reference evidence="6" key="1">
    <citation type="submission" date="2022-10" db="EMBL/GenBank/DDBJ databases">
        <title>Tapping the CABI collections for fungal endophytes: first genome assemblies for Collariella, Neodidymelliopsis, Ascochyta clinopodiicola, Didymella pomorum, Didymosphaeria variabile, Neocosmospora piperis and Neocucurbitaria cava.</title>
        <authorList>
            <person name="Hill R."/>
        </authorList>
    </citation>
    <scope>NUCLEOTIDE SEQUENCE</scope>
    <source>
        <strain evidence="6">IMI 356815</strain>
    </source>
</reference>
<dbReference type="Gene3D" id="2.102.10.10">
    <property type="entry name" value="Rieske [2Fe-2S] iron-sulphur domain"/>
    <property type="match status" value="1"/>
</dbReference>
<dbReference type="RefSeq" id="XP_056069531.1">
    <property type="nucleotide sequence ID" value="XM_056215284.1"/>
</dbReference>
<evidence type="ECO:0000256" key="3">
    <source>
        <dbReference type="ARBA" id="ARBA00023004"/>
    </source>
</evidence>
<dbReference type="OrthoDB" id="429143at2759"/>
<dbReference type="Gene3D" id="3.30.9.10">
    <property type="entry name" value="D-Amino Acid Oxidase, subunit A, domain 2"/>
    <property type="match status" value="1"/>
</dbReference>
<organism evidence="6 7">
    <name type="scientific">Didymosphaeria variabile</name>
    <dbReference type="NCBI Taxonomy" id="1932322"/>
    <lineage>
        <taxon>Eukaryota</taxon>
        <taxon>Fungi</taxon>
        <taxon>Dikarya</taxon>
        <taxon>Ascomycota</taxon>
        <taxon>Pezizomycotina</taxon>
        <taxon>Dothideomycetes</taxon>
        <taxon>Pleosporomycetidae</taxon>
        <taxon>Pleosporales</taxon>
        <taxon>Massarineae</taxon>
        <taxon>Didymosphaeriaceae</taxon>
        <taxon>Didymosphaeria</taxon>
    </lineage>
</organism>
<dbReference type="Gene3D" id="3.50.50.60">
    <property type="entry name" value="FAD/NAD(P)-binding domain"/>
    <property type="match status" value="1"/>
</dbReference>
<dbReference type="Pfam" id="PF00355">
    <property type="entry name" value="Rieske"/>
    <property type="match status" value="1"/>
</dbReference>
<dbReference type="GO" id="GO:0051537">
    <property type="term" value="F:2 iron, 2 sulfur cluster binding"/>
    <property type="evidence" value="ECO:0007669"/>
    <property type="project" value="UniProtKB-KW"/>
</dbReference>
<keyword evidence="2" id="KW-0479">Metal-binding</keyword>
<accession>A0A9W9C9B0</accession>
<name>A0A9W9C9B0_9PLEO</name>
<keyword evidence="3" id="KW-0408">Iron</keyword>
<evidence type="ECO:0000259" key="5">
    <source>
        <dbReference type="PROSITE" id="PS51296"/>
    </source>
</evidence>
<dbReference type="SUPFAM" id="SSF51905">
    <property type="entry name" value="FAD/NAD(P)-binding domain"/>
    <property type="match status" value="1"/>
</dbReference>
<dbReference type="InterPro" id="IPR036188">
    <property type="entry name" value="FAD/NAD-bd_sf"/>
</dbReference>
<evidence type="ECO:0000256" key="4">
    <source>
        <dbReference type="ARBA" id="ARBA00023014"/>
    </source>
</evidence>
<evidence type="ECO:0000256" key="1">
    <source>
        <dbReference type="ARBA" id="ARBA00022714"/>
    </source>
</evidence>
<dbReference type="CDD" id="cd03477">
    <property type="entry name" value="Rieske_YhfW_C"/>
    <property type="match status" value="1"/>
</dbReference>
<dbReference type="GO" id="GO:0005737">
    <property type="term" value="C:cytoplasm"/>
    <property type="evidence" value="ECO:0007669"/>
    <property type="project" value="TreeGrafter"/>
</dbReference>
<dbReference type="PANTHER" id="PTHR13847">
    <property type="entry name" value="SARCOSINE DEHYDROGENASE-RELATED"/>
    <property type="match status" value="1"/>
</dbReference>
<sequence length="551" mass="60845">MGTMAEPEHFMRTSGETDAVWIHTDPYSNRPKFSKLDRDLETDVCIIGSGISGISIAYELVTSGMSVVMIEAREVLSGETGRTSGHLASDLDDGYTAIAKKHGDDGAKAAAESHTWALNRVGEISQQLGIDCEYRKLPGYDISQYLRNSREHADDMQQILVDGKKATELGLKADYKEGFAVKGWSGAIDQRDAVVYADQATFHPTKYLVGVLKFLQSQGNFSCYTYTRAMNVEEKGVEVLGMGHKDVYVKTLDGNTIKCQDAVEATCVPLQKLSVIAEEEYYRTYCIAIRIPKGSVEDCLLYDSADAYKYIRLTACDEKDDYMVVGGGDHKVGQDNTLAPFEELEKWTRERFTQAGKIDYKWSGQVFEPVDFMAFIGKNQGKKHTYIVTGDSGNGLTHGVLAGKLIADEITNTPNPWSKVYNPSRLSSIAKSLPSMLQHDVQINAQYKRFAETDIQDIEDLLPGDGGVLNAKTKKPIACYKDENGQVHKFSAICPHLHGVVCWNSAEKSWDCPIHGSRFSKDGVQIIGPAKAGLAPENESGEQLQKRAIEV</sequence>
<keyword evidence="7" id="KW-1185">Reference proteome</keyword>
<comment type="caution">
    <text evidence="6">The sequence shown here is derived from an EMBL/GenBank/DDBJ whole genome shotgun (WGS) entry which is preliminary data.</text>
</comment>
<dbReference type="Proteomes" id="UP001140513">
    <property type="component" value="Unassembled WGS sequence"/>
</dbReference>
<dbReference type="FunFam" id="2.102.10.10:FF:000014">
    <property type="entry name" value="Oxidoreductase, FAD dependent"/>
    <property type="match status" value="1"/>
</dbReference>
<keyword evidence="4" id="KW-0411">Iron-sulfur</keyword>
<dbReference type="EMBL" id="JAPEUX010000005">
    <property type="protein sequence ID" value="KAJ4351175.1"/>
    <property type="molecule type" value="Genomic_DNA"/>
</dbReference>
<dbReference type="PANTHER" id="PTHR13847:SF281">
    <property type="entry name" value="FAD DEPENDENT OXIDOREDUCTASE DOMAIN-CONTAINING PROTEIN"/>
    <property type="match status" value="1"/>
</dbReference>
<evidence type="ECO:0000313" key="7">
    <source>
        <dbReference type="Proteomes" id="UP001140513"/>
    </source>
</evidence>